<protein>
    <submittedName>
        <fullName evidence="1">Uncharacterized protein</fullName>
    </submittedName>
</protein>
<sequence length="64" mass="6983">MSSYALEVIGIRNVGAVGAAAELLVRSRFSCNPRTANGIDASPVTREERNIEQPGAMFSRIFER</sequence>
<dbReference type="EMBL" id="UINC01001039">
    <property type="protein sequence ID" value="SUZ68638.1"/>
    <property type="molecule type" value="Genomic_DNA"/>
</dbReference>
<gene>
    <name evidence="1" type="ORF">METZ01_LOCUS21492</name>
</gene>
<accession>A0A381PQA3</accession>
<organism evidence="1">
    <name type="scientific">marine metagenome</name>
    <dbReference type="NCBI Taxonomy" id="408172"/>
    <lineage>
        <taxon>unclassified sequences</taxon>
        <taxon>metagenomes</taxon>
        <taxon>ecological metagenomes</taxon>
    </lineage>
</organism>
<proteinExistence type="predicted"/>
<name>A0A381PQA3_9ZZZZ</name>
<evidence type="ECO:0000313" key="1">
    <source>
        <dbReference type="EMBL" id="SUZ68638.1"/>
    </source>
</evidence>
<reference evidence="1" key="1">
    <citation type="submission" date="2018-05" db="EMBL/GenBank/DDBJ databases">
        <authorList>
            <person name="Lanie J.A."/>
            <person name="Ng W.-L."/>
            <person name="Kazmierczak K.M."/>
            <person name="Andrzejewski T.M."/>
            <person name="Davidsen T.M."/>
            <person name="Wayne K.J."/>
            <person name="Tettelin H."/>
            <person name="Glass J.I."/>
            <person name="Rusch D."/>
            <person name="Podicherti R."/>
            <person name="Tsui H.-C.T."/>
            <person name="Winkler M.E."/>
        </authorList>
    </citation>
    <scope>NUCLEOTIDE SEQUENCE</scope>
</reference>
<dbReference type="AlphaFoldDB" id="A0A381PQA3"/>